<evidence type="ECO:0000256" key="2">
    <source>
        <dbReference type="SAM" id="Phobius"/>
    </source>
</evidence>
<dbReference type="Gene3D" id="2.40.128.690">
    <property type="entry name" value="YycH protein, domain 3-like"/>
    <property type="match status" value="1"/>
</dbReference>
<accession>A0ABN0XPN5</accession>
<keyword evidence="2" id="KW-1133">Transmembrane helix</keyword>
<dbReference type="EMBL" id="BAAACW010000137">
    <property type="protein sequence ID" value="GAA0369432.1"/>
    <property type="molecule type" value="Genomic_DNA"/>
</dbReference>
<protein>
    <recommendedName>
        <fullName evidence="3">Regulatory protein YycH-like domain-containing protein</fullName>
    </recommendedName>
</protein>
<feature type="domain" description="Regulatory protein YycH-like" evidence="3">
    <location>
        <begin position="42"/>
        <end position="260"/>
    </location>
</feature>
<evidence type="ECO:0000259" key="3">
    <source>
        <dbReference type="Pfam" id="PF09648"/>
    </source>
</evidence>
<dbReference type="Proteomes" id="UP001501166">
    <property type="component" value="Unassembled WGS sequence"/>
</dbReference>
<keyword evidence="2" id="KW-0472">Membrane</keyword>
<feature type="region of interest" description="Disordered" evidence="1">
    <location>
        <begin position="265"/>
        <end position="289"/>
    </location>
</feature>
<keyword evidence="5" id="KW-1185">Reference proteome</keyword>
<evidence type="ECO:0000313" key="4">
    <source>
        <dbReference type="EMBL" id="GAA0369432.1"/>
    </source>
</evidence>
<gene>
    <name evidence="4" type="ORF">GCM10008932_21380</name>
</gene>
<comment type="caution">
    <text evidence="4">The sequence shown here is derived from an EMBL/GenBank/DDBJ whole genome shotgun (WGS) entry which is preliminary data.</text>
</comment>
<organism evidence="4 5">
    <name type="scientific">Alkalibacterium iburiense</name>
    <dbReference type="NCBI Taxonomy" id="290589"/>
    <lineage>
        <taxon>Bacteria</taxon>
        <taxon>Bacillati</taxon>
        <taxon>Bacillota</taxon>
        <taxon>Bacilli</taxon>
        <taxon>Lactobacillales</taxon>
        <taxon>Carnobacteriaceae</taxon>
        <taxon>Alkalibacterium</taxon>
    </lineage>
</organism>
<feature type="compositionally biased region" description="Acidic residues" evidence="1">
    <location>
        <begin position="276"/>
        <end position="289"/>
    </location>
</feature>
<feature type="transmembrane region" description="Helical" evidence="2">
    <location>
        <begin position="9"/>
        <end position="26"/>
    </location>
</feature>
<dbReference type="InterPro" id="IPR018604">
    <property type="entry name" value="YycI-like"/>
</dbReference>
<dbReference type="Pfam" id="PF09648">
    <property type="entry name" value="YycI"/>
    <property type="match status" value="1"/>
</dbReference>
<reference evidence="4 5" key="1">
    <citation type="journal article" date="2019" name="Int. J. Syst. Evol. Microbiol.">
        <title>The Global Catalogue of Microorganisms (GCM) 10K type strain sequencing project: providing services to taxonomists for standard genome sequencing and annotation.</title>
        <authorList>
            <consortium name="The Broad Institute Genomics Platform"/>
            <consortium name="The Broad Institute Genome Sequencing Center for Infectious Disease"/>
            <person name="Wu L."/>
            <person name="Ma J."/>
        </authorList>
    </citation>
    <scope>NUCLEOTIDE SEQUENCE [LARGE SCALE GENOMIC DNA]</scope>
    <source>
        <strain evidence="4 5">JCM 12662</strain>
    </source>
</reference>
<proteinExistence type="predicted"/>
<name>A0ABN0XPN5_9LACT</name>
<keyword evidence="2" id="KW-0812">Transmembrane</keyword>
<evidence type="ECO:0000256" key="1">
    <source>
        <dbReference type="SAM" id="MobiDB-lite"/>
    </source>
</evidence>
<sequence>MDFRKVENIFLITFLLLNIYLLISYLNRTDIQQASTAPGQVNLIREMEQLGINLPNLTEEQPEVYYIQADSHQLLEENANQLENQAGSIDQEGTLYTSILSAPIELDGDLDEGFTAEDFDTLDAFVNSDAILFGEEYAFLRFDRDQNRFIYAQEVQGMPIADGTSQISLFYGSDGEIISYQQTYAGPTITQGSPQAVLSNRRAVEILYENHEISSNSTVNQPVLTYHRTLYLEDLSMYGPVWYVPVSDASGERVLRVDAFEGTIISQPTAPTTPQEPEDVEDEPDDEDN</sequence>
<dbReference type="RefSeq" id="WP_343756524.1">
    <property type="nucleotide sequence ID" value="NZ_BAAACW010000137.1"/>
</dbReference>
<evidence type="ECO:0000313" key="5">
    <source>
        <dbReference type="Proteomes" id="UP001501166"/>
    </source>
</evidence>